<name>J3MD16_ORYBR</name>
<dbReference type="Proteomes" id="UP000006038">
    <property type="component" value="Chromosome 6"/>
</dbReference>
<evidence type="ECO:0000313" key="2">
    <source>
        <dbReference type="EnsemblPlants" id="OB06G19100.1"/>
    </source>
</evidence>
<feature type="domain" description="F-box associated beta-propeller type 1" evidence="1">
    <location>
        <begin position="117"/>
        <end position="213"/>
    </location>
</feature>
<dbReference type="Pfam" id="PF07734">
    <property type="entry name" value="FBA_1"/>
    <property type="match status" value="1"/>
</dbReference>
<dbReference type="InterPro" id="IPR050796">
    <property type="entry name" value="SCF_F-box_component"/>
</dbReference>
<dbReference type="HOGENOM" id="CLU_038874_0_0_1"/>
<dbReference type="EnsemblPlants" id="OB06G19100.1">
    <property type="protein sequence ID" value="OB06G19100.1"/>
    <property type="gene ID" value="OB06G19100"/>
</dbReference>
<evidence type="ECO:0000259" key="1">
    <source>
        <dbReference type="Pfam" id="PF07734"/>
    </source>
</evidence>
<sequence>MGSSRWILPLCWLNIFRPREYVLWNPFTRACTVVSPPEYDDDDGGHGVIIGAYAHPDTMRFHLLHAVGKAATLGLFVPAVFRVWRVGDDDAAGGWREIPMLDDADQVQGGEATRTISIKMHSARSVSLHGNLHWLVRRASDRRLQVLVFEPARERFRLMEAPPAFQGKQEDLARSRIVALSNGKLCAVVIAPATSTMEIWALYDYHCSSLRSWRLTDRVSLVMPDRHDVSAAFTSATQVEVAHGDAEGEEVMVRQDGRIDAYSLRRRVWSRLDVSRSDPYPMDVSLLAHRGSVVPHDVSFGEKSRLLQHTINIHGHRCYCL</sequence>
<evidence type="ECO:0000313" key="3">
    <source>
        <dbReference type="Proteomes" id="UP000006038"/>
    </source>
</evidence>
<dbReference type="InterPro" id="IPR006527">
    <property type="entry name" value="F-box-assoc_dom_typ1"/>
</dbReference>
<keyword evidence="3" id="KW-1185">Reference proteome</keyword>
<dbReference type="PANTHER" id="PTHR31672">
    <property type="entry name" value="BNACNNG10540D PROTEIN"/>
    <property type="match status" value="1"/>
</dbReference>
<dbReference type="AlphaFoldDB" id="J3MD16"/>
<dbReference type="OMA" id="RWRLFGW"/>
<dbReference type="NCBIfam" id="TIGR01640">
    <property type="entry name" value="F_box_assoc_1"/>
    <property type="match status" value="1"/>
</dbReference>
<reference evidence="2" key="1">
    <citation type="journal article" date="2013" name="Nat. Commun.">
        <title>Whole-genome sequencing of Oryza brachyantha reveals mechanisms underlying Oryza genome evolution.</title>
        <authorList>
            <person name="Chen J."/>
            <person name="Huang Q."/>
            <person name="Gao D."/>
            <person name="Wang J."/>
            <person name="Lang Y."/>
            <person name="Liu T."/>
            <person name="Li B."/>
            <person name="Bai Z."/>
            <person name="Luis Goicoechea J."/>
            <person name="Liang C."/>
            <person name="Chen C."/>
            <person name="Zhang W."/>
            <person name="Sun S."/>
            <person name="Liao Y."/>
            <person name="Zhang X."/>
            <person name="Yang L."/>
            <person name="Song C."/>
            <person name="Wang M."/>
            <person name="Shi J."/>
            <person name="Liu G."/>
            <person name="Liu J."/>
            <person name="Zhou H."/>
            <person name="Zhou W."/>
            <person name="Yu Q."/>
            <person name="An N."/>
            <person name="Chen Y."/>
            <person name="Cai Q."/>
            <person name="Wang B."/>
            <person name="Liu B."/>
            <person name="Min J."/>
            <person name="Huang Y."/>
            <person name="Wu H."/>
            <person name="Li Z."/>
            <person name="Zhang Y."/>
            <person name="Yin Y."/>
            <person name="Song W."/>
            <person name="Jiang J."/>
            <person name="Jackson S.A."/>
            <person name="Wing R.A."/>
            <person name="Wang J."/>
            <person name="Chen M."/>
        </authorList>
    </citation>
    <scope>NUCLEOTIDE SEQUENCE [LARGE SCALE GENOMIC DNA]</scope>
    <source>
        <strain evidence="2">cv. IRGC 101232</strain>
    </source>
</reference>
<dbReference type="InterPro" id="IPR017451">
    <property type="entry name" value="F-box-assoc_interact_dom"/>
</dbReference>
<accession>J3MD16</accession>
<reference evidence="2" key="2">
    <citation type="submission" date="2013-04" db="UniProtKB">
        <authorList>
            <consortium name="EnsemblPlants"/>
        </authorList>
    </citation>
    <scope>IDENTIFICATION</scope>
</reference>
<dbReference type="Gramene" id="OB06G19100.1">
    <property type="protein sequence ID" value="OB06G19100.1"/>
    <property type="gene ID" value="OB06G19100"/>
</dbReference>
<organism evidence="2">
    <name type="scientific">Oryza brachyantha</name>
    <name type="common">malo sina</name>
    <dbReference type="NCBI Taxonomy" id="4533"/>
    <lineage>
        <taxon>Eukaryota</taxon>
        <taxon>Viridiplantae</taxon>
        <taxon>Streptophyta</taxon>
        <taxon>Embryophyta</taxon>
        <taxon>Tracheophyta</taxon>
        <taxon>Spermatophyta</taxon>
        <taxon>Magnoliopsida</taxon>
        <taxon>Liliopsida</taxon>
        <taxon>Poales</taxon>
        <taxon>Poaceae</taxon>
        <taxon>BOP clade</taxon>
        <taxon>Oryzoideae</taxon>
        <taxon>Oryzeae</taxon>
        <taxon>Oryzinae</taxon>
        <taxon>Oryza</taxon>
    </lineage>
</organism>
<proteinExistence type="predicted"/>
<protein>
    <recommendedName>
        <fullName evidence="1">F-box associated beta-propeller type 1 domain-containing protein</fullName>
    </recommendedName>
</protein>
<dbReference type="eggNOG" id="ENOG502SX3H">
    <property type="taxonomic scope" value="Eukaryota"/>
</dbReference>
<dbReference type="PANTHER" id="PTHR31672:SF2">
    <property type="entry name" value="F-BOX DOMAIN-CONTAINING PROTEIN"/>
    <property type="match status" value="1"/>
</dbReference>